<dbReference type="Proteomes" id="UP001153269">
    <property type="component" value="Unassembled WGS sequence"/>
</dbReference>
<protein>
    <submittedName>
        <fullName evidence="1">Uncharacterized protein</fullName>
    </submittedName>
</protein>
<proteinExistence type="predicted"/>
<comment type="caution">
    <text evidence="1">The sequence shown here is derived from an EMBL/GenBank/DDBJ whole genome shotgun (WGS) entry which is preliminary data.</text>
</comment>
<dbReference type="AlphaFoldDB" id="A0A9N7TR17"/>
<organism evidence="1 2">
    <name type="scientific">Pleuronectes platessa</name>
    <name type="common">European plaice</name>
    <dbReference type="NCBI Taxonomy" id="8262"/>
    <lineage>
        <taxon>Eukaryota</taxon>
        <taxon>Metazoa</taxon>
        <taxon>Chordata</taxon>
        <taxon>Craniata</taxon>
        <taxon>Vertebrata</taxon>
        <taxon>Euteleostomi</taxon>
        <taxon>Actinopterygii</taxon>
        <taxon>Neopterygii</taxon>
        <taxon>Teleostei</taxon>
        <taxon>Neoteleostei</taxon>
        <taxon>Acanthomorphata</taxon>
        <taxon>Carangaria</taxon>
        <taxon>Pleuronectiformes</taxon>
        <taxon>Pleuronectoidei</taxon>
        <taxon>Pleuronectidae</taxon>
        <taxon>Pleuronectes</taxon>
    </lineage>
</organism>
<evidence type="ECO:0000313" key="1">
    <source>
        <dbReference type="EMBL" id="CAB1416723.1"/>
    </source>
</evidence>
<reference evidence="1" key="1">
    <citation type="submission" date="2020-03" db="EMBL/GenBank/DDBJ databases">
        <authorList>
            <person name="Weist P."/>
        </authorList>
    </citation>
    <scope>NUCLEOTIDE SEQUENCE</scope>
</reference>
<evidence type="ECO:0000313" key="2">
    <source>
        <dbReference type="Proteomes" id="UP001153269"/>
    </source>
</evidence>
<accession>A0A9N7TR17</accession>
<keyword evidence="2" id="KW-1185">Reference proteome</keyword>
<name>A0A9N7TR17_PLEPL</name>
<gene>
    <name evidence="1" type="ORF">PLEPLA_LOCUS4514</name>
</gene>
<dbReference type="EMBL" id="CADEAL010000224">
    <property type="protein sequence ID" value="CAB1416723.1"/>
    <property type="molecule type" value="Genomic_DNA"/>
</dbReference>
<sequence length="86" mass="9709">MMNLPTRLMNLYLRAMRPPVSRPGVYSESAKGGRRGDPFVPSSQTLHLGTYHMFAGVPSDSEVRVDRLCWLRLKSAAFTSKNGRKR</sequence>